<keyword evidence="5 9" id="KW-0863">Zinc-finger</keyword>
<evidence type="ECO:0000256" key="3">
    <source>
        <dbReference type="ARBA" id="ARBA00022687"/>
    </source>
</evidence>
<feature type="region of interest" description="Disordered" evidence="10">
    <location>
        <begin position="255"/>
        <end position="274"/>
    </location>
</feature>
<evidence type="ECO:0000256" key="6">
    <source>
        <dbReference type="ARBA" id="ARBA00022833"/>
    </source>
</evidence>
<evidence type="ECO:0000256" key="8">
    <source>
        <dbReference type="ARBA" id="ARBA00039660"/>
    </source>
</evidence>
<feature type="compositionally biased region" description="Polar residues" evidence="10">
    <location>
        <begin position="103"/>
        <end position="117"/>
    </location>
</feature>
<keyword evidence="3" id="KW-0879">Wnt signaling pathway</keyword>
<feature type="domain" description="CXXC-type" evidence="11">
    <location>
        <begin position="379"/>
        <end position="420"/>
    </location>
</feature>
<sequence length="748" mass="80651">MPKQEVNAKETGAGHPSCGVAGGALCADNKRRTVTQNLDAEVGMFFLPLHPCHPFSASPTISASSSSSSSSSYFSCGIMGIVRAAWRSMLCPRRSRRRRAVMTCSSARSPPSPSQLIPASRSSSVAGRGGRGGGGARQRPVHLHAPPLNTDKHSPAMSNINNALCIENGQNADVSLLQKDNLQDGGLSQLLDYNAEMERYRSFANFYKTNGAFPQTAKIARITTPIFPSARIGMSPWNCDNAMLWGRKSAAINPNRTSMHRNDSQRPGKPGVPPETLQMANNNFLSTLSPEHCRPLAGECMNKLKCGAAEAEIMNLPERVGTFSAIPALGGISLPPGVIVMTALHSPAASAAVTDSAFQIANLADCPQNNSSASSGNPAKKKRKRCGVCAPCRRLINCGVCSSCRNRKTGHQICKFRKCEELKKKPGSSLERKLSLAQTPLIAASQAGAGTHPNNPEFGSAPSRAGKWFSAESHLSPHPRANARPWRIAPCHRYAVLQQILLCLAAVAPASAAALRLQDGLYKYMTVRCPEVQVCHRGVKSPCGPQATDRIYNATISGGRFSPRSAVRPLRKNWQHVASLSPRFVTPTWFVVVLADDFRCSKSCDLAGRLGISRPDPSEAASHTDLSLQQHFAIWSVGASRAIFGETLTKGLYLLPKQSLSVLRCDAAFWPPSCERLDEFHRDAGLGEVPLINGSWVAGIPVTRFQMRFQPLPTGAGTKKSAAYFHNAPPWRFSPQPSSYPKDHPSPT</sequence>
<dbReference type="InterPro" id="IPR040388">
    <property type="entry name" value="CXXC4/CXXC5"/>
</dbReference>
<dbReference type="PROSITE" id="PS51058">
    <property type="entry name" value="ZF_CXXC"/>
    <property type="match status" value="1"/>
</dbReference>
<dbReference type="GO" id="GO:0005634">
    <property type="term" value="C:nucleus"/>
    <property type="evidence" value="ECO:0007669"/>
    <property type="project" value="TreeGrafter"/>
</dbReference>
<proteinExistence type="predicted"/>
<evidence type="ECO:0000256" key="2">
    <source>
        <dbReference type="ARBA" id="ARBA00022490"/>
    </source>
</evidence>
<dbReference type="Proteomes" id="UP000250572">
    <property type="component" value="Unassembled WGS sequence"/>
</dbReference>
<dbReference type="GO" id="GO:0008327">
    <property type="term" value="F:methyl-CpG binding"/>
    <property type="evidence" value="ECO:0007669"/>
    <property type="project" value="TreeGrafter"/>
</dbReference>
<keyword evidence="7" id="KW-0238">DNA-binding</keyword>
<evidence type="ECO:0000313" key="13">
    <source>
        <dbReference type="Proteomes" id="UP000250572"/>
    </source>
</evidence>
<keyword evidence="6" id="KW-0862">Zinc</keyword>
<evidence type="ECO:0000256" key="1">
    <source>
        <dbReference type="ARBA" id="ARBA00004496"/>
    </source>
</evidence>
<name>A0A315W158_GAMAF</name>
<evidence type="ECO:0000259" key="11">
    <source>
        <dbReference type="PROSITE" id="PS51058"/>
    </source>
</evidence>
<evidence type="ECO:0000256" key="7">
    <source>
        <dbReference type="ARBA" id="ARBA00023125"/>
    </source>
</evidence>
<dbReference type="PANTHER" id="PTHR13419">
    <property type="entry name" value="ZINC FINGER-CONTAINING"/>
    <property type="match status" value="1"/>
</dbReference>
<protein>
    <recommendedName>
        <fullName evidence="8">CXXC-type zinc finger protein 4</fullName>
    </recommendedName>
</protein>
<dbReference type="AlphaFoldDB" id="A0A315W158"/>
<dbReference type="EMBL" id="NHOQ01000621">
    <property type="protein sequence ID" value="PWA29271.1"/>
    <property type="molecule type" value="Genomic_DNA"/>
</dbReference>
<feature type="compositionally biased region" description="Gly residues" evidence="10">
    <location>
        <begin position="127"/>
        <end position="136"/>
    </location>
</feature>
<evidence type="ECO:0000256" key="4">
    <source>
        <dbReference type="ARBA" id="ARBA00022723"/>
    </source>
</evidence>
<dbReference type="InterPro" id="IPR002857">
    <property type="entry name" value="Znf_CXXC"/>
</dbReference>
<evidence type="ECO:0000256" key="5">
    <source>
        <dbReference type="ARBA" id="ARBA00022771"/>
    </source>
</evidence>
<dbReference type="PANTHER" id="PTHR13419:SF1">
    <property type="entry name" value="CXXC-TYPE ZINC FINGER PROTEIN 4"/>
    <property type="match status" value="1"/>
</dbReference>
<feature type="region of interest" description="Disordered" evidence="10">
    <location>
        <begin position="103"/>
        <end position="153"/>
    </location>
</feature>
<dbReference type="GO" id="GO:0005737">
    <property type="term" value="C:cytoplasm"/>
    <property type="evidence" value="ECO:0007669"/>
    <property type="project" value="UniProtKB-SubCell"/>
</dbReference>
<comment type="caution">
    <text evidence="12">The sequence shown here is derived from an EMBL/GenBank/DDBJ whole genome shotgun (WGS) entry which is preliminary data.</text>
</comment>
<dbReference type="GO" id="GO:0008270">
    <property type="term" value="F:zinc ion binding"/>
    <property type="evidence" value="ECO:0007669"/>
    <property type="project" value="UniProtKB-KW"/>
</dbReference>
<evidence type="ECO:0000256" key="10">
    <source>
        <dbReference type="SAM" id="MobiDB-lite"/>
    </source>
</evidence>
<dbReference type="STRING" id="33528.ENSGAFP00000008719"/>
<gene>
    <name evidence="12" type="ORF">CCH79_00014008</name>
</gene>
<keyword evidence="2" id="KW-0963">Cytoplasm</keyword>
<organism evidence="12 13">
    <name type="scientific">Gambusia affinis</name>
    <name type="common">Western mosquitofish</name>
    <name type="synonym">Heterandria affinis</name>
    <dbReference type="NCBI Taxonomy" id="33528"/>
    <lineage>
        <taxon>Eukaryota</taxon>
        <taxon>Metazoa</taxon>
        <taxon>Chordata</taxon>
        <taxon>Craniata</taxon>
        <taxon>Vertebrata</taxon>
        <taxon>Euteleostomi</taxon>
        <taxon>Actinopterygii</taxon>
        <taxon>Neopterygii</taxon>
        <taxon>Teleostei</taxon>
        <taxon>Neoteleostei</taxon>
        <taxon>Acanthomorphata</taxon>
        <taxon>Ovalentaria</taxon>
        <taxon>Atherinomorphae</taxon>
        <taxon>Cyprinodontiformes</taxon>
        <taxon>Poeciliidae</taxon>
        <taxon>Poeciliinae</taxon>
        <taxon>Gambusia</taxon>
    </lineage>
</organism>
<keyword evidence="13" id="KW-1185">Reference proteome</keyword>
<reference evidence="12 13" key="1">
    <citation type="journal article" date="2018" name="G3 (Bethesda)">
        <title>A High-Quality Reference Genome for the Invasive Mosquitofish Gambusia affinis Using a Chicago Library.</title>
        <authorList>
            <person name="Hoffberg S.L."/>
            <person name="Troendle N.J."/>
            <person name="Glenn T.C."/>
            <person name="Mahmud O."/>
            <person name="Louha S."/>
            <person name="Chalopin D."/>
            <person name="Bennetzen J.L."/>
            <person name="Mauricio R."/>
        </authorList>
    </citation>
    <scope>NUCLEOTIDE SEQUENCE [LARGE SCALE GENOMIC DNA]</scope>
    <source>
        <strain evidence="12">NE01/NJP1002.9</strain>
        <tissue evidence="12">Muscle</tissue>
    </source>
</reference>
<accession>A0A315W158</accession>
<comment type="subcellular location">
    <subcellularLocation>
        <location evidence="1">Cytoplasm</location>
    </subcellularLocation>
</comment>
<dbReference type="Pfam" id="PF02008">
    <property type="entry name" value="zf-CXXC"/>
    <property type="match status" value="1"/>
</dbReference>
<evidence type="ECO:0000256" key="9">
    <source>
        <dbReference type="PROSITE-ProRule" id="PRU00509"/>
    </source>
</evidence>
<dbReference type="GO" id="GO:0016055">
    <property type="term" value="P:Wnt signaling pathway"/>
    <property type="evidence" value="ECO:0007669"/>
    <property type="project" value="UniProtKB-KW"/>
</dbReference>
<keyword evidence="4" id="KW-0479">Metal-binding</keyword>
<evidence type="ECO:0000313" key="12">
    <source>
        <dbReference type="EMBL" id="PWA29271.1"/>
    </source>
</evidence>